<dbReference type="OrthoDB" id="4828421at2"/>
<dbReference type="EMBL" id="CAJB01000124">
    <property type="protein sequence ID" value="CCH77635.1"/>
    <property type="molecule type" value="Genomic_DNA"/>
</dbReference>
<evidence type="ECO:0000313" key="3">
    <source>
        <dbReference type="Proteomes" id="UP000035721"/>
    </source>
</evidence>
<evidence type="ECO:0000313" key="2">
    <source>
        <dbReference type="EMBL" id="CCH77635.1"/>
    </source>
</evidence>
<feature type="compositionally biased region" description="Low complexity" evidence="1">
    <location>
        <begin position="72"/>
        <end position="86"/>
    </location>
</feature>
<dbReference type="Proteomes" id="UP000035721">
    <property type="component" value="Unassembled WGS sequence"/>
</dbReference>
<sequence>MDYRIELGNPISTELLEDFPELTVRSVATDGVVLEGDVVDQARLHGLLHRVEALGLTLVSVTRMTGPGGPGSFPTGGSHPSSEGLL</sequence>
<accession>A0A077M095</accession>
<name>A0A077M095_9MICO</name>
<evidence type="ECO:0000256" key="1">
    <source>
        <dbReference type="SAM" id="MobiDB-lite"/>
    </source>
</evidence>
<protein>
    <submittedName>
        <fullName evidence="2">Uncharacterized protein</fullName>
    </submittedName>
</protein>
<comment type="caution">
    <text evidence="2">The sequence shown here is derived from an EMBL/GenBank/DDBJ whole genome shotgun (WGS) entry which is preliminary data.</text>
</comment>
<keyword evidence="3" id="KW-1185">Reference proteome</keyword>
<reference evidence="2 3" key="1">
    <citation type="journal article" date="2013" name="ISME J.">
        <title>A metabolic model for members of the genus Tetrasphaera involved in enhanced biological phosphorus removal.</title>
        <authorList>
            <person name="Kristiansen R."/>
            <person name="Nguyen H.T.T."/>
            <person name="Saunders A.M."/>
            <person name="Nielsen J.L."/>
            <person name="Wimmer R."/>
            <person name="Le V.Q."/>
            <person name="McIlroy S.J."/>
            <person name="Petrovski S."/>
            <person name="Seviour R.J."/>
            <person name="Calteau A."/>
            <person name="Nielsen K.L."/>
            <person name="Nielsen P.H."/>
        </authorList>
    </citation>
    <scope>NUCLEOTIDE SEQUENCE [LARGE SCALE GENOMIC DNA]</scope>
    <source>
        <strain evidence="2 3">T1-X7</strain>
    </source>
</reference>
<dbReference type="STRING" id="1194083.BN12_210003"/>
<feature type="region of interest" description="Disordered" evidence="1">
    <location>
        <begin position="65"/>
        <end position="86"/>
    </location>
</feature>
<organism evidence="2 3">
    <name type="scientific">Nostocoides japonicum T1-X7</name>
    <dbReference type="NCBI Taxonomy" id="1194083"/>
    <lineage>
        <taxon>Bacteria</taxon>
        <taxon>Bacillati</taxon>
        <taxon>Actinomycetota</taxon>
        <taxon>Actinomycetes</taxon>
        <taxon>Micrococcales</taxon>
        <taxon>Intrasporangiaceae</taxon>
        <taxon>Nostocoides</taxon>
    </lineage>
</organism>
<proteinExistence type="predicted"/>
<gene>
    <name evidence="2" type="ORF">BN12_210003</name>
</gene>
<dbReference type="RefSeq" id="WP_048550377.1">
    <property type="nucleotide sequence ID" value="NZ_HF570958.1"/>
</dbReference>
<dbReference type="AlphaFoldDB" id="A0A077M095"/>